<feature type="transmembrane region" description="Helical" evidence="2">
    <location>
        <begin position="497"/>
        <end position="514"/>
    </location>
</feature>
<feature type="transmembrane region" description="Helical" evidence="2">
    <location>
        <begin position="734"/>
        <end position="756"/>
    </location>
</feature>
<evidence type="ECO:0000259" key="3">
    <source>
        <dbReference type="Pfam" id="PF20684"/>
    </source>
</evidence>
<evidence type="ECO:0000313" key="4">
    <source>
        <dbReference type="EMBL" id="KAG7053150.1"/>
    </source>
</evidence>
<comment type="caution">
    <text evidence="4">The sequence shown here is derived from an EMBL/GenBank/DDBJ whole genome shotgun (WGS) entry which is preliminary data.</text>
</comment>
<dbReference type="Pfam" id="PF20684">
    <property type="entry name" value="Fung_rhodopsin"/>
    <property type="match status" value="1"/>
</dbReference>
<dbReference type="Proteomes" id="UP000699042">
    <property type="component" value="Unassembled WGS sequence"/>
</dbReference>
<protein>
    <recommendedName>
        <fullName evidence="3">Rhodopsin domain-containing protein</fullName>
    </recommendedName>
</protein>
<dbReference type="EMBL" id="JAESDN010000003">
    <property type="protein sequence ID" value="KAG7053150.1"/>
    <property type="molecule type" value="Genomic_DNA"/>
</dbReference>
<evidence type="ECO:0000313" key="5">
    <source>
        <dbReference type="Proteomes" id="UP000699042"/>
    </source>
</evidence>
<organism evidence="4 5">
    <name type="scientific">Colletotrichum scovillei</name>
    <dbReference type="NCBI Taxonomy" id="1209932"/>
    <lineage>
        <taxon>Eukaryota</taxon>
        <taxon>Fungi</taxon>
        <taxon>Dikarya</taxon>
        <taxon>Ascomycota</taxon>
        <taxon>Pezizomycotina</taxon>
        <taxon>Sordariomycetes</taxon>
        <taxon>Hypocreomycetidae</taxon>
        <taxon>Glomerellales</taxon>
        <taxon>Glomerellaceae</taxon>
        <taxon>Colletotrichum</taxon>
        <taxon>Colletotrichum acutatum species complex</taxon>
    </lineage>
</organism>
<dbReference type="PANTHER" id="PTHR36124:SF4">
    <property type="entry name" value="ER-BOUND OXYGENASE MPAB_MPAB'_RUBBER OXYGENASE CATALYTIC DOMAIN-CONTAINING PROTEIN"/>
    <property type="match status" value="1"/>
</dbReference>
<keyword evidence="2" id="KW-0472">Membrane</keyword>
<dbReference type="PANTHER" id="PTHR36124">
    <property type="match status" value="1"/>
</dbReference>
<evidence type="ECO:0000256" key="1">
    <source>
        <dbReference type="SAM" id="MobiDB-lite"/>
    </source>
</evidence>
<reference evidence="4" key="1">
    <citation type="submission" date="2021-05" db="EMBL/GenBank/DDBJ databases">
        <title>Comparative genomics of three Colletotrichum scovillei strains and genetic complementation revealed genes involved fungal growth and virulence on chili pepper.</title>
        <authorList>
            <person name="Hsieh D.-K."/>
            <person name="Chuang S.-C."/>
            <person name="Chen C.-Y."/>
            <person name="Chao Y.-T."/>
            <person name="Lu M.-Y.J."/>
            <person name="Lee M.-H."/>
            <person name="Shih M.-C."/>
        </authorList>
    </citation>
    <scope>NUCLEOTIDE SEQUENCE</scope>
    <source>
        <strain evidence="4">Coll-153</strain>
    </source>
</reference>
<feature type="compositionally biased region" description="Polar residues" evidence="1">
    <location>
        <begin position="819"/>
        <end position="839"/>
    </location>
</feature>
<feature type="transmembrane region" description="Helical" evidence="2">
    <location>
        <begin position="655"/>
        <end position="681"/>
    </location>
</feature>
<keyword evidence="2" id="KW-0812">Transmembrane</keyword>
<feature type="transmembrane region" description="Helical" evidence="2">
    <location>
        <begin position="574"/>
        <end position="599"/>
    </location>
</feature>
<name>A0A9P7R9Y5_9PEZI</name>
<sequence>MTQIEAPFAKCERKLSSMTVKESHEIITQLQELEFPYAFSKARKLALLKAGSIPSMSRLFAVTGQNNKRNAGKRSVDTEILLREVQSKARDSDRYAMSVARMNFLHARYRRANKITDPDLLHTLGDGLAEIINVVNRDEWRKLTNVEVCALGIFHKNLGEDMGIPFDLLPSCKEGWRDGLHFAIELRDWTVQYEQKVCKPVATNDQYVRVYVDSALSSLPSFFRTALRKSLGADLDDVVRLSLNLESPGLLLSTFLALVRNSRKLGLRHLALPRPDSSAFKLVNDTPNPETKLYNFGRKSLQPWYMRPTTWSTWGPGAWLVKAVGGKVPGERGSRYFPQGYDLMTIGPEPQREKGRDEMMSDMEVIKARGAVTLGKSSQRRAKHLQRPLTSRNLPAYEWTSGYDQTEQLVKASFRCLSGGGHVHAHNPIRYTCIGLQTLLNICDNPWPIDRTVIDLKEQGNPYRIFPSSTSTSASQVKVVLDGIRGVITVVMADKSVQIVVTASVFLLLAWLAVSLRVYCRTALVRSVGSDDKIMVFLLVIFTGYLMLQIYGGTHGIGRRDSEITAGEKRTMLLLWWILELLNVVSTCLLKISVGYFLLRVALDRPHIWIIRALIVGTVVFGTTYLFMVAFQCRPVPTYWEEGPRTPGKCWPSRVIYIMTIAATVINTSADFIFGALPWFIVRSMNLPIGTKIVIVCILGLAAVGSTATIVRAFYIPTLLDGEDFLYETSNFAIWSTVEPGIGIIAASIATLRPLYQMVLTKMGRSSVYRQRRDRLERQQARRNETSRMVRQAHNLDPEDGLADSDITSPHGILEINPPSHQISKQTESTVKKSSSGIGSPQLRMSLFDVDVPTSRLRLSDDIRRTMDRPPEDWLSRVKD</sequence>
<accession>A0A9P7R9Y5</accession>
<feature type="domain" description="Rhodopsin" evidence="3">
    <location>
        <begin position="516"/>
        <end position="757"/>
    </location>
</feature>
<feature type="transmembrane region" description="Helical" evidence="2">
    <location>
        <begin position="611"/>
        <end position="631"/>
    </location>
</feature>
<proteinExistence type="predicted"/>
<dbReference type="InterPro" id="IPR049326">
    <property type="entry name" value="Rhodopsin_dom_fungi"/>
</dbReference>
<evidence type="ECO:0000256" key="2">
    <source>
        <dbReference type="SAM" id="Phobius"/>
    </source>
</evidence>
<dbReference type="GO" id="GO:0016491">
    <property type="term" value="F:oxidoreductase activity"/>
    <property type="evidence" value="ECO:0007669"/>
    <property type="project" value="InterPro"/>
</dbReference>
<feature type="transmembrane region" description="Helical" evidence="2">
    <location>
        <begin position="534"/>
        <end position="554"/>
    </location>
</feature>
<keyword evidence="5" id="KW-1185">Reference proteome</keyword>
<gene>
    <name evidence="4" type="ORF">JMJ77_000242</name>
</gene>
<feature type="transmembrane region" description="Helical" evidence="2">
    <location>
        <begin position="693"/>
        <end position="714"/>
    </location>
</feature>
<keyword evidence="2" id="KW-1133">Transmembrane helix</keyword>
<feature type="region of interest" description="Disordered" evidence="1">
    <location>
        <begin position="815"/>
        <end position="840"/>
    </location>
</feature>
<dbReference type="InterPro" id="IPR046366">
    <property type="entry name" value="MPAB"/>
</dbReference>
<dbReference type="AlphaFoldDB" id="A0A9P7R9Y5"/>